<evidence type="ECO:0000313" key="3">
    <source>
        <dbReference type="Proteomes" id="UP000244855"/>
    </source>
</evidence>
<dbReference type="EMBL" id="KZ805526">
    <property type="protein sequence ID" value="PVH94640.1"/>
    <property type="molecule type" value="Genomic_DNA"/>
</dbReference>
<evidence type="ECO:0000313" key="2">
    <source>
        <dbReference type="EMBL" id="PVH94640.1"/>
    </source>
</evidence>
<protein>
    <submittedName>
        <fullName evidence="2">Uncharacterized protein</fullName>
    </submittedName>
</protein>
<name>A0A2V1D966_9PLEO</name>
<evidence type="ECO:0000256" key="1">
    <source>
        <dbReference type="SAM" id="MobiDB-lite"/>
    </source>
</evidence>
<reference evidence="2 3" key="1">
    <citation type="journal article" date="2018" name="Sci. Rep.">
        <title>Comparative genomics provides insights into the lifestyle and reveals functional heterogeneity of dark septate endophytic fungi.</title>
        <authorList>
            <person name="Knapp D.G."/>
            <person name="Nemeth J.B."/>
            <person name="Barry K."/>
            <person name="Hainaut M."/>
            <person name="Henrissat B."/>
            <person name="Johnson J."/>
            <person name="Kuo A."/>
            <person name="Lim J.H.P."/>
            <person name="Lipzen A."/>
            <person name="Nolan M."/>
            <person name="Ohm R.A."/>
            <person name="Tamas L."/>
            <person name="Grigoriev I.V."/>
            <person name="Spatafora J.W."/>
            <person name="Nagy L.G."/>
            <person name="Kovacs G.M."/>
        </authorList>
    </citation>
    <scope>NUCLEOTIDE SEQUENCE [LARGE SCALE GENOMIC DNA]</scope>
    <source>
        <strain evidence="2 3">DSE2036</strain>
    </source>
</reference>
<proteinExistence type="predicted"/>
<accession>A0A2V1D966</accession>
<organism evidence="2 3">
    <name type="scientific">Periconia macrospinosa</name>
    <dbReference type="NCBI Taxonomy" id="97972"/>
    <lineage>
        <taxon>Eukaryota</taxon>
        <taxon>Fungi</taxon>
        <taxon>Dikarya</taxon>
        <taxon>Ascomycota</taxon>
        <taxon>Pezizomycotina</taxon>
        <taxon>Dothideomycetes</taxon>
        <taxon>Pleosporomycetidae</taxon>
        <taxon>Pleosporales</taxon>
        <taxon>Massarineae</taxon>
        <taxon>Periconiaceae</taxon>
        <taxon>Periconia</taxon>
    </lineage>
</organism>
<feature type="region of interest" description="Disordered" evidence="1">
    <location>
        <begin position="46"/>
        <end position="72"/>
    </location>
</feature>
<gene>
    <name evidence="2" type="ORF">DM02DRAFT_618486</name>
</gene>
<sequence length="72" mass="8190">MKRWDLGMHFGFAIVYVCCFLANNPRQIEFEPSGIETLEGSLSSNTEANDLPKLYSNKSQNSAERLEKRHGL</sequence>
<keyword evidence="3" id="KW-1185">Reference proteome</keyword>
<dbReference type="Proteomes" id="UP000244855">
    <property type="component" value="Unassembled WGS sequence"/>
</dbReference>
<dbReference type="AlphaFoldDB" id="A0A2V1D966"/>